<dbReference type="RefSeq" id="WP_255914771.1">
    <property type="nucleotide sequence ID" value="NZ_JANFQO010000010.1"/>
</dbReference>
<dbReference type="InterPro" id="IPR036278">
    <property type="entry name" value="Sialidase_sf"/>
</dbReference>
<feature type="signal peptide" evidence="1">
    <location>
        <begin position="1"/>
        <end position="20"/>
    </location>
</feature>
<accession>A0ABT1QTI4</accession>
<evidence type="ECO:0000313" key="4">
    <source>
        <dbReference type="Proteomes" id="UP001165498"/>
    </source>
</evidence>
<comment type="caution">
    <text evidence="3">The sequence shown here is derived from an EMBL/GenBank/DDBJ whole genome shotgun (WGS) entry which is preliminary data.</text>
</comment>
<protein>
    <submittedName>
        <fullName evidence="3">Glycoside hydrolase</fullName>
    </submittedName>
</protein>
<dbReference type="GO" id="GO:0016787">
    <property type="term" value="F:hydrolase activity"/>
    <property type="evidence" value="ECO:0007669"/>
    <property type="project" value="UniProtKB-KW"/>
</dbReference>
<keyword evidence="3" id="KW-0378">Hydrolase</keyword>
<dbReference type="InterPro" id="IPR011040">
    <property type="entry name" value="Sialidase"/>
</dbReference>
<gene>
    <name evidence="3" type="ORF">NM961_12760</name>
</gene>
<name>A0ABT1QTI4_9GAMM</name>
<sequence>MRSIPALFSFLLLIAPALHAAQAVTSGAGHDYQPAILRAADGSLLLAFERLNASFSGDLWLSRSTDDGASWSAPAPVIGSSANERHPALLQLGDGSFVLFYLKGTGATSSYRLYRATSADGQSFAEQGALNLGWASGGEVNPHVIRHPDGTLTLSYQRLSGGSYVAQSGDNGLSWDQQKTVIAADGLLPRIAFRPSDGRYLATYQVGPSPLTLYSKTTTDLRNWPAAPDLLADGADSHDSLPVLMPDGAFVVFYIAAVDGGPFDVFSRRSGDGTTYEAPWPQVQSPDALDVEPHPLVGDSAGTVQLYWGRSPAASQDYDIWRKAAAPVRDAIFRDGLDAAAPGNG</sequence>
<dbReference type="Pfam" id="PF13088">
    <property type="entry name" value="BNR_2"/>
    <property type="match status" value="1"/>
</dbReference>
<dbReference type="CDD" id="cd15482">
    <property type="entry name" value="Sialidase_non-viral"/>
    <property type="match status" value="1"/>
</dbReference>
<evidence type="ECO:0000259" key="2">
    <source>
        <dbReference type="Pfam" id="PF13088"/>
    </source>
</evidence>
<dbReference type="SUPFAM" id="SSF50939">
    <property type="entry name" value="Sialidases"/>
    <property type="match status" value="1"/>
</dbReference>
<dbReference type="EMBL" id="JANFQO010000010">
    <property type="protein sequence ID" value="MCQ4165582.1"/>
    <property type="molecule type" value="Genomic_DNA"/>
</dbReference>
<evidence type="ECO:0000313" key="3">
    <source>
        <dbReference type="EMBL" id="MCQ4165582.1"/>
    </source>
</evidence>
<reference evidence="3" key="1">
    <citation type="submission" date="2022-07" db="EMBL/GenBank/DDBJ databases">
        <title>Tahibacter sp., a new gammaproteobacterium isolated from the silt sample collected at pig farm.</title>
        <authorList>
            <person name="Chen H."/>
        </authorList>
    </citation>
    <scope>NUCLEOTIDE SEQUENCE</scope>
    <source>
        <strain evidence="3">P2K</strain>
    </source>
</reference>
<keyword evidence="1" id="KW-0732">Signal</keyword>
<feature type="chain" id="PRO_5046467421" evidence="1">
    <location>
        <begin position="21"/>
        <end position="345"/>
    </location>
</feature>
<dbReference type="Proteomes" id="UP001165498">
    <property type="component" value="Unassembled WGS sequence"/>
</dbReference>
<dbReference type="Gene3D" id="2.120.10.10">
    <property type="match status" value="2"/>
</dbReference>
<proteinExistence type="predicted"/>
<evidence type="ECO:0000256" key="1">
    <source>
        <dbReference type="SAM" id="SignalP"/>
    </source>
</evidence>
<feature type="domain" description="Sialidase" evidence="2">
    <location>
        <begin position="33"/>
        <end position="179"/>
    </location>
</feature>
<keyword evidence="4" id="KW-1185">Reference proteome</keyword>
<organism evidence="3 4">
    <name type="scientific">Tahibacter harae</name>
    <dbReference type="NCBI Taxonomy" id="2963937"/>
    <lineage>
        <taxon>Bacteria</taxon>
        <taxon>Pseudomonadati</taxon>
        <taxon>Pseudomonadota</taxon>
        <taxon>Gammaproteobacteria</taxon>
        <taxon>Lysobacterales</taxon>
        <taxon>Rhodanobacteraceae</taxon>
        <taxon>Tahibacter</taxon>
    </lineage>
</organism>